<dbReference type="InterPro" id="IPR014867">
    <property type="entry name" value="Spore_coat_CotH_CotH2/3/7"/>
</dbReference>
<dbReference type="InterPro" id="IPR011041">
    <property type="entry name" value="Quinoprot_gluc/sorb_DH_b-prop"/>
</dbReference>
<dbReference type="Pfam" id="PF08757">
    <property type="entry name" value="CotH"/>
    <property type="match status" value="1"/>
</dbReference>
<dbReference type="InterPro" id="IPR009056">
    <property type="entry name" value="Cyt_c-like_dom"/>
</dbReference>
<dbReference type="NCBIfam" id="TIGR02604">
    <property type="entry name" value="Piru_Ver_Nterm"/>
    <property type="match status" value="1"/>
</dbReference>
<evidence type="ECO:0000259" key="6">
    <source>
        <dbReference type="PROSITE" id="PS51007"/>
    </source>
</evidence>
<dbReference type="GO" id="GO:0020037">
    <property type="term" value="F:heme binding"/>
    <property type="evidence" value="ECO:0007669"/>
    <property type="project" value="InterPro"/>
</dbReference>
<keyword evidence="8" id="KW-1185">Reference proteome</keyword>
<sequence length="1322" mass="143467">MRGRFPLRPVAQCGALLILALLIGHVSPDPRTGAAEPKGEEAKGVFGPTKIWTIHLEIPAKEFDAMQPAFSGGFGPPPKKAEKKDGPKRASEKNLFGTDFPWVEADFTAGGRTLKKVGVRYAGDITYFVSAGGLKRPLKIAFDNFSDQTFEGLSAVQLHAMPLDPSNAREALAYSVFRAAGVPAPRTAFAEVTLTVPGKHDKEPLGLFTVVENVDARFFADRFGSDKGLALKPFGVRGIDAPGDDWERYKGPYQPQRAATKDEAKRVIEFAKLVNQSSDAEFAKQIDSFIDVDAFLRFLAANALTSNLESFFALGHNYTLYLDPKTNKFHFIPGDLEFSLANFLLMGSPDQLMDLSVTKPYPGDNKLPDRLLAIKDVSTRYQKLLKELTANAFTKEQLLKDAEAIDRATKPIRDKGAKAATARKDPAPGFGGAGGMGPQPPDIKTFADKRTESVASQLAGKSKGFVPQSFGFGPPPGGMGGNIQPIDEKSFRETVQVPPEFDATLFALPPKVNYPVAIACEPDGAVYVAVDEQGSLGRTPGGGKILRCVDKDGDGKADEITTFAKVDHPRGVTYRNGKVWVMHPPTLSVFEDTNGDGVADKSQVLVTGLTTDQVTIRGGDHTTNCVRMGIDGWLYIGVGDYGIKEAKGTDGKTIVLRGGGIVRVRPDGTDLEIYCTGLRNPFDLAIDPFMNIFARDNTNDGAGWDTRVSLLKQSANYGYTQLFANFTDEIMPALGVYGNGGATGGLFVQDPRWPAQYRNTLFTGDWGRSEVYKHELKAHGATFDIKQEVFMKVPRATGMDIDGSGRLYVASWRGGSAVGFEGPNVGFVARVTPKGFKAEPFPDLKKTQLDDLIKYLSAPQAVTRFHAQGEILARGRSADSTQALVWLAGDAAAPLEGRAAAIFTLKQLDGKDSHGALIKFAETAAVSEFALRALTDRKKETAGLDTKLFVTALTDESARVRAQALISLGRLNDSATAKSILPLTARPAGSTMPIQRPLQNQPDPDRVVPHLAVRALVSLRAIDTCLDALDGPHATGALWVLRYMHDPKAVDGLVRKLGTARTPELRRGILVTLIRLYHREADYTGSWWGIRPDNTGPYYDRTEWDQSSRIGAVITAAVLDSDKETVTFLKAELARHHVTLAGVPNGSDIAKVEDKPIVVPKADPKDPDQIGNMTYETAARRTLAARGDVKKGERIFKAQSCAACHTTADGQTPKGPHLVEIGKRYKADELVESVLKPSAKLAQGYEMYRFITTDERVFQGFVVSERADATVIRESNGVQRELKKAEIASRVMQKQSAMPDGLAASLTPDQLADLIAYLQSLK</sequence>
<feature type="domain" description="Cytochrome c" evidence="6">
    <location>
        <begin position="1187"/>
        <end position="1322"/>
    </location>
</feature>
<dbReference type="NCBIfam" id="TIGR02603">
    <property type="entry name" value="CxxCH_TIGR02603"/>
    <property type="match status" value="1"/>
</dbReference>
<name>A0A6M5Z1W3_9BACT</name>
<dbReference type="GO" id="GO:0009055">
    <property type="term" value="F:electron transfer activity"/>
    <property type="evidence" value="ECO:0007669"/>
    <property type="project" value="InterPro"/>
</dbReference>
<dbReference type="InterPro" id="IPR016024">
    <property type="entry name" value="ARM-type_fold"/>
</dbReference>
<keyword evidence="3 4" id="KW-0408">Iron</keyword>
<dbReference type="RefSeq" id="WP_171475172.1">
    <property type="nucleotide sequence ID" value="NZ_CP053452.2"/>
</dbReference>
<feature type="region of interest" description="Disordered" evidence="5">
    <location>
        <begin position="414"/>
        <end position="445"/>
    </location>
</feature>
<dbReference type="SUPFAM" id="SSF46626">
    <property type="entry name" value="Cytochrome c"/>
    <property type="match status" value="1"/>
</dbReference>
<dbReference type="GO" id="GO:0016787">
    <property type="term" value="F:hydrolase activity"/>
    <property type="evidence" value="ECO:0007669"/>
    <property type="project" value="UniProtKB-KW"/>
</dbReference>
<evidence type="ECO:0000256" key="4">
    <source>
        <dbReference type="PROSITE-ProRule" id="PRU00433"/>
    </source>
</evidence>
<dbReference type="PROSITE" id="PS51007">
    <property type="entry name" value="CYTC"/>
    <property type="match status" value="1"/>
</dbReference>
<evidence type="ECO:0000256" key="1">
    <source>
        <dbReference type="ARBA" id="ARBA00022617"/>
    </source>
</evidence>
<dbReference type="Gene3D" id="1.10.760.10">
    <property type="entry name" value="Cytochrome c-like domain"/>
    <property type="match status" value="1"/>
</dbReference>
<proteinExistence type="predicted"/>
<dbReference type="PANTHER" id="PTHR33546:SF1">
    <property type="entry name" value="LARGE, MULTIFUNCTIONAL SECRETED PROTEIN"/>
    <property type="match status" value="1"/>
</dbReference>
<feature type="compositionally biased region" description="Basic and acidic residues" evidence="5">
    <location>
        <begin position="414"/>
        <end position="426"/>
    </location>
</feature>
<dbReference type="InterPro" id="IPR055557">
    <property type="entry name" value="DUF7133"/>
</dbReference>
<keyword evidence="1 4" id="KW-0349">Heme</keyword>
<gene>
    <name evidence="7" type="ORF">FTUN_8058</name>
</gene>
<dbReference type="SUPFAM" id="SSF48371">
    <property type="entry name" value="ARM repeat"/>
    <property type="match status" value="1"/>
</dbReference>
<evidence type="ECO:0000256" key="2">
    <source>
        <dbReference type="ARBA" id="ARBA00022723"/>
    </source>
</evidence>
<dbReference type="Pfam" id="PF23500">
    <property type="entry name" value="DUF7133"/>
    <property type="match status" value="1"/>
</dbReference>
<dbReference type="Gene3D" id="2.120.10.30">
    <property type="entry name" value="TolB, C-terminal domain"/>
    <property type="match status" value="1"/>
</dbReference>
<dbReference type="Pfam" id="PF00034">
    <property type="entry name" value="Cytochrom_C"/>
    <property type="match status" value="1"/>
</dbReference>
<reference evidence="8" key="1">
    <citation type="submission" date="2020-05" db="EMBL/GenBank/DDBJ databases">
        <title>Frigoriglobus tundricola gen. nov., sp. nov., a psychrotolerant cellulolytic planctomycete of the family Gemmataceae with two divergent copies of 16S rRNA gene.</title>
        <authorList>
            <person name="Kulichevskaya I.S."/>
            <person name="Ivanova A.A."/>
            <person name="Naumoff D.G."/>
            <person name="Beletsky A.V."/>
            <person name="Rijpstra W.I.C."/>
            <person name="Sinninghe Damste J.S."/>
            <person name="Mardanov A.V."/>
            <person name="Ravin N.V."/>
            <person name="Dedysh S.N."/>
        </authorList>
    </citation>
    <scope>NUCLEOTIDE SEQUENCE [LARGE SCALE GENOMIC DNA]</scope>
    <source>
        <strain evidence="8">PL17</strain>
    </source>
</reference>
<dbReference type="InterPro" id="IPR036909">
    <property type="entry name" value="Cyt_c-like_dom_sf"/>
</dbReference>
<evidence type="ECO:0000313" key="7">
    <source>
        <dbReference type="EMBL" id="QJX00428.1"/>
    </source>
</evidence>
<feature type="compositionally biased region" description="Basic and acidic residues" evidence="5">
    <location>
        <begin position="79"/>
        <end position="91"/>
    </location>
</feature>
<dbReference type="Gene3D" id="1.25.10.10">
    <property type="entry name" value="Leucine-rich Repeat Variant"/>
    <property type="match status" value="1"/>
</dbReference>
<keyword evidence="2 4" id="KW-0479">Metal-binding</keyword>
<feature type="region of interest" description="Disordered" evidence="5">
    <location>
        <begin position="69"/>
        <end position="91"/>
    </location>
</feature>
<organism evidence="7 8">
    <name type="scientific">Frigoriglobus tundricola</name>
    <dbReference type="NCBI Taxonomy" id="2774151"/>
    <lineage>
        <taxon>Bacteria</taxon>
        <taxon>Pseudomonadati</taxon>
        <taxon>Planctomycetota</taxon>
        <taxon>Planctomycetia</taxon>
        <taxon>Gemmatales</taxon>
        <taxon>Gemmataceae</taxon>
        <taxon>Frigoriglobus</taxon>
    </lineage>
</organism>
<dbReference type="InterPro" id="IPR013428">
    <property type="entry name" value="Membrane-bound_put_N"/>
</dbReference>
<dbReference type="Proteomes" id="UP000503447">
    <property type="component" value="Chromosome"/>
</dbReference>
<dbReference type="InterPro" id="IPR011042">
    <property type="entry name" value="6-blade_b-propeller_TolB-like"/>
</dbReference>
<dbReference type="InterPro" id="IPR013427">
    <property type="entry name" value="Haem-bd_dom_put"/>
</dbReference>
<accession>A0A6M5Z1W3</accession>
<evidence type="ECO:0000313" key="8">
    <source>
        <dbReference type="Proteomes" id="UP000503447"/>
    </source>
</evidence>
<dbReference type="GO" id="GO:0046872">
    <property type="term" value="F:metal ion binding"/>
    <property type="evidence" value="ECO:0007669"/>
    <property type="project" value="UniProtKB-KW"/>
</dbReference>
<evidence type="ECO:0000256" key="5">
    <source>
        <dbReference type="SAM" id="MobiDB-lite"/>
    </source>
</evidence>
<evidence type="ECO:0000256" key="3">
    <source>
        <dbReference type="ARBA" id="ARBA00023004"/>
    </source>
</evidence>
<protein>
    <submittedName>
        <fullName evidence="7">Beta-propeller-type glycoside hydrolase</fullName>
    </submittedName>
</protein>
<dbReference type="SUPFAM" id="SSF50952">
    <property type="entry name" value="Soluble quinoprotein glucose dehydrogenase"/>
    <property type="match status" value="1"/>
</dbReference>
<dbReference type="PANTHER" id="PTHR33546">
    <property type="entry name" value="LARGE, MULTIFUNCTIONAL SECRETED PROTEIN-RELATED"/>
    <property type="match status" value="1"/>
</dbReference>
<dbReference type="InterPro" id="IPR011989">
    <property type="entry name" value="ARM-like"/>
</dbReference>
<keyword evidence="7" id="KW-0378">Hydrolase</keyword>
<dbReference type="KEGG" id="ftj:FTUN_8058"/>
<dbReference type="EMBL" id="CP053452">
    <property type="protein sequence ID" value="QJX00428.1"/>
    <property type="molecule type" value="Genomic_DNA"/>
</dbReference>
<feature type="region of interest" description="Disordered" evidence="5">
    <location>
        <begin position="465"/>
        <end position="485"/>
    </location>
</feature>